<feature type="transmembrane region" description="Helical" evidence="2">
    <location>
        <begin position="7"/>
        <end position="28"/>
    </location>
</feature>
<evidence type="ECO:0000256" key="2">
    <source>
        <dbReference type="SAM" id="Phobius"/>
    </source>
</evidence>
<dbReference type="STRING" id="1265313.HRUBRA_00995"/>
<feature type="transmembrane region" description="Helical" evidence="2">
    <location>
        <begin position="132"/>
        <end position="150"/>
    </location>
</feature>
<feature type="region of interest" description="Disordered" evidence="1">
    <location>
        <begin position="154"/>
        <end position="175"/>
    </location>
</feature>
<feature type="transmembrane region" description="Helical" evidence="2">
    <location>
        <begin position="48"/>
        <end position="69"/>
    </location>
</feature>
<keyword evidence="2" id="KW-1133">Transmembrane helix</keyword>
<dbReference type="eggNOG" id="ENOG5032VNT">
    <property type="taxonomic scope" value="Bacteria"/>
</dbReference>
<keyword evidence="2" id="KW-0472">Membrane</keyword>
<proteinExistence type="predicted"/>
<comment type="caution">
    <text evidence="3">The sequence shown here is derived from an EMBL/GenBank/DDBJ whole genome shotgun (WGS) entry which is preliminary data.</text>
</comment>
<evidence type="ECO:0000256" key="1">
    <source>
        <dbReference type="SAM" id="MobiDB-lite"/>
    </source>
</evidence>
<dbReference type="EMBL" id="AUVB01000027">
    <property type="protein sequence ID" value="KGE04411.1"/>
    <property type="molecule type" value="Genomic_DNA"/>
</dbReference>
<reference evidence="3 4" key="1">
    <citation type="journal article" date="2014" name="Genome Announc.">
        <title>Genome Sequence of Gammaproteobacterial Pseudohaliea rubra Type Strain DSM 19751, Isolated from Coastal Seawater of the Mediterranean Sea.</title>
        <authorList>
            <person name="Spring S."/>
            <person name="Fiebig A."/>
            <person name="Riedel T."/>
            <person name="Goker M."/>
            <person name="Klenk H.P."/>
        </authorList>
    </citation>
    <scope>NUCLEOTIDE SEQUENCE [LARGE SCALE GENOMIC DNA]</scope>
    <source>
        <strain evidence="3 4">DSM 19751</strain>
    </source>
</reference>
<dbReference type="HOGENOM" id="CLU_1658770_0_0_6"/>
<dbReference type="PATRIC" id="fig|1265313.6.peg.981"/>
<evidence type="ECO:0000313" key="4">
    <source>
        <dbReference type="Proteomes" id="UP000029640"/>
    </source>
</evidence>
<evidence type="ECO:0008006" key="5">
    <source>
        <dbReference type="Google" id="ProtNLM"/>
    </source>
</evidence>
<accession>A0A095XXF9</accession>
<sequence length="175" mass="18308">MRKTLKFLHTLGAIGYAGAAAALLVLHAQLPAPEDLERFAALRMAMGAVAQLILLPSIAVVLVSGLLAMAFNPAFHNAGWVWLKLIFGVLVFEGTLVSVQAPMERAALQAEAALAGDVPVAELLAPLGPEWGSLWVVLLLAVFNVVLGVWRPRSRGRPGTERAAAGGGRFGGPTA</sequence>
<keyword evidence="4" id="KW-1185">Reference proteome</keyword>
<name>A0A095XXF9_9GAMM</name>
<feature type="transmembrane region" description="Helical" evidence="2">
    <location>
        <begin position="81"/>
        <end position="101"/>
    </location>
</feature>
<gene>
    <name evidence="3" type="ORF">HRUBRA_00995</name>
</gene>
<dbReference type="AlphaFoldDB" id="A0A095XXF9"/>
<dbReference type="Proteomes" id="UP000029640">
    <property type="component" value="Unassembled WGS sequence"/>
</dbReference>
<organism evidence="3 4">
    <name type="scientific">Pseudohaliea rubra DSM 19751</name>
    <dbReference type="NCBI Taxonomy" id="1265313"/>
    <lineage>
        <taxon>Bacteria</taxon>
        <taxon>Pseudomonadati</taxon>
        <taxon>Pseudomonadota</taxon>
        <taxon>Gammaproteobacteria</taxon>
        <taxon>Cellvibrionales</taxon>
        <taxon>Halieaceae</taxon>
        <taxon>Pseudohaliea</taxon>
    </lineage>
</organism>
<feature type="compositionally biased region" description="Gly residues" evidence="1">
    <location>
        <begin position="165"/>
        <end position="175"/>
    </location>
</feature>
<evidence type="ECO:0000313" key="3">
    <source>
        <dbReference type="EMBL" id="KGE04411.1"/>
    </source>
</evidence>
<protein>
    <recommendedName>
        <fullName evidence="5">DUF2269 family protein</fullName>
    </recommendedName>
</protein>
<keyword evidence="2" id="KW-0812">Transmembrane</keyword>
<dbReference type="RefSeq" id="WP_052094837.1">
    <property type="nucleotide sequence ID" value="NZ_KN234785.1"/>
</dbReference>